<evidence type="ECO:0000256" key="1">
    <source>
        <dbReference type="SAM" id="Phobius"/>
    </source>
</evidence>
<feature type="transmembrane region" description="Helical" evidence="1">
    <location>
        <begin position="67"/>
        <end position="88"/>
    </location>
</feature>
<evidence type="ECO:0000313" key="3">
    <source>
        <dbReference type="Proteomes" id="UP001610335"/>
    </source>
</evidence>
<keyword evidence="1" id="KW-1133">Transmembrane helix</keyword>
<dbReference type="Proteomes" id="UP001610335">
    <property type="component" value="Unassembled WGS sequence"/>
</dbReference>
<protein>
    <submittedName>
        <fullName evidence="2">Uncharacterized protein</fullName>
    </submittedName>
</protein>
<name>A0ABR4IW76_9EURO</name>
<feature type="transmembrane region" description="Helical" evidence="1">
    <location>
        <begin position="100"/>
        <end position="127"/>
    </location>
</feature>
<organism evidence="2 3">
    <name type="scientific">Aspergillus cavernicola</name>
    <dbReference type="NCBI Taxonomy" id="176166"/>
    <lineage>
        <taxon>Eukaryota</taxon>
        <taxon>Fungi</taxon>
        <taxon>Dikarya</taxon>
        <taxon>Ascomycota</taxon>
        <taxon>Pezizomycotina</taxon>
        <taxon>Eurotiomycetes</taxon>
        <taxon>Eurotiomycetidae</taxon>
        <taxon>Eurotiales</taxon>
        <taxon>Aspergillaceae</taxon>
        <taxon>Aspergillus</taxon>
        <taxon>Aspergillus subgen. Nidulantes</taxon>
    </lineage>
</organism>
<evidence type="ECO:0000313" key="2">
    <source>
        <dbReference type="EMBL" id="KAL2831524.1"/>
    </source>
</evidence>
<feature type="transmembrane region" description="Helical" evidence="1">
    <location>
        <begin position="40"/>
        <end position="60"/>
    </location>
</feature>
<proteinExistence type="predicted"/>
<dbReference type="EMBL" id="JBFXLS010000009">
    <property type="protein sequence ID" value="KAL2831524.1"/>
    <property type="molecule type" value="Genomic_DNA"/>
</dbReference>
<comment type="caution">
    <text evidence="2">The sequence shown here is derived from an EMBL/GenBank/DDBJ whole genome shotgun (WGS) entry which is preliminary data.</text>
</comment>
<keyword evidence="1" id="KW-0812">Transmembrane</keyword>
<keyword evidence="3" id="KW-1185">Reference proteome</keyword>
<gene>
    <name evidence="2" type="ORF">BDW59DRAFT_157950</name>
</gene>
<feature type="transmembrane region" description="Helical" evidence="1">
    <location>
        <begin position="7"/>
        <end position="28"/>
    </location>
</feature>
<accession>A0ABR4IW76</accession>
<sequence length="139" mass="13993">MDPEYPLYINVVIHLAAGSAAAATGAHVNGNATTGQILRLGALGGFVKSGILNSTVLLALTSNNILVRVLLTFAGSSFGSAVLATSIIAMKSLGDVPDELLIAVAAAGARLTAGTAALDASGMLLIFHRPRLTAVDTIP</sequence>
<reference evidence="2 3" key="1">
    <citation type="submission" date="2024-07" db="EMBL/GenBank/DDBJ databases">
        <title>Section-level genome sequencing and comparative genomics of Aspergillus sections Usti and Cavernicolus.</title>
        <authorList>
            <consortium name="Lawrence Berkeley National Laboratory"/>
            <person name="Nybo J.L."/>
            <person name="Vesth T.C."/>
            <person name="Theobald S."/>
            <person name="Frisvad J.C."/>
            <person name="Larsen T.O."/>
            <person name="Kjaerboelling I."/>
            <person name="Rothschild-Mancinelli K."/>
            <person name="Lyhne E.K."/>
            <person name="Kogle M.E."/>
            <person name="Barry K."/>
            <person name="Clum A."/>
            <person name="Na H."/>
            <person name="Ledsgaard L."/>
            <person name="Lin J."/>
            <person name="Lipzen A."/>
            <person name="Kuo A."/>
            <person name="Riley R."/>
            <person name="Mondo S."/>
            <person name="LaButti K."/>
            <person name="Haridas S."/>
            <person name="Pangalinan J."/>
            <person name="Salamov A.A."/>
            <person name="Simmons B.A."/>
            <person name="Magnuson J.K."/>
            <person name="Chen J."/>
            <person name="Drula E."/>
            <person name="Henrissat B."/>
            <person name="Wiebenga A."/>
            <person name="Lubbers R.J."/>
            <person name="Gomes A.C."/>
            <person name="Makela M.R."/>
            <person name="Stajich J."/>
            <person name="Grigoriev I.V."/>
            <person name="Mortensen U.H."/>
            <person name="De vries R.P."/>
            <person name="Baker S.E."/>
            <person name="Andersen M.R."/>
        </authorList>
    </citation>
    <scope>NUCLEOTIDE SEQUENCE [LARGE SCALE GENOMIC DNA]</scope>
    <source>
        <strain evidence="2 3">CBS 600.67</strain>
    </source>
</reference>
<keyword evidence="1" id="KW-0472">Membrane</keyword>